<organism evidence="5">
    <name type="scientific">Dichomitus squalens</name>
    <dbReference type="NCBI Taxonomy" id="114155"/>
    <lineage>
        <taxon>Eukaryota</taxon>
        <taxon>Fungi</taxon>
        <taxon>Dikarya</taxon>
        <taxon>Basidiomycota</taxon>
        <taxon>Agaricomycotina</taxon>
        <taxon>Agaricomycetes</taxon>
        <taxon>Polyporales</taxon>
        <taxon>Polyporaceae</taxon>
        <taxon>Dichomitus</taxon>
    </lineage>
</organism>
<accession>A0A4Q9N7I6</accession>
<comment type="similarity">
    <text evidence="1">Belongs to the isochorismatase family.</text>
</comment>
<dbReference type="InterPro" id="IPR050272">
    <property type="entry name" value="Isochorismatase-like_hydrls"/>
</dbReference>
<dbReference type="OrthoDB" id="167809at2759"/>
<dbReference type="InterPro" id="IPR000868">
    <property type="entry name" value="Isochorismatase-like_dom"/>
</dbReference>
<dbReference type="SUPFAM" id="SSF52499">
    <property type="entry name" value="Isochorismatase-like hydrolases"/>
    <property type="match status" value="1"/>
</dbReference>
<dbReference type="Proteomes" id="UP000292957">
    <property type="component" value="Unassembled WGS sequence"/>
</dbReference>
<dbReference type="PANTHER" id="PTHR43540">
    <property type="entry name" value="PEROXYUREIDOACRYLATE/UREIDOACRYLATE AMIDOHYDROLASE-RELATED"/>
    <property type="match status" value="1"/>
</dbReference>
<dbReference type="Pfam" id="PF00857">
    <property type="entry name" value="Isochorismatase"/>
    <property type="match status" value="1"/>
</dbReference>
<feature type="region of interest" description="Disordered" evidence="3">
    <location>
        <begin position="1"/>
        <end position="22"/>
    </location>
</feature>
<gene>
    <name evidence="5" type="ORF">BD311DRAFT_745944</name>
</gene>
<dbReference type="GO" id="GO:0016787">
    <property type="term" value="F:hydrolase activity"/>
    <property type="evidence" value="ECO:0007669"/>
    <property type="project" value="UniProtKB-KW"/>
</dbReference>
<reference evidence="5" key="1">
    <citation type="submission" date="2019-01" db="EMBL/GenBank/DDBJ databases">
        <title>Draft genome sequences of three monokaryotic isolates of the white-rot basidiomycete fungus Dichomitus squalens.</title>
        <authorList>
            <consortium name="DOE Joint Genome Institute"/>
            <person name="Lopez S.C."/>
            <person name="Andreopoulos B."/>
            <person name="Pangilinan J."/>
            <person name="Lipzen A."/>
            <person name="Riley R."/>
            <person name="Ahrendt S."/>
            <person name="Ng V."/>
            <person name="Barry K."/>
            <person name="Daum C."/>
            <person name="Grigoriev I.V."/>
            <person name="Hilden K.S."/>
            <person name="Makela M.R."/>
            <person name="de Vries R.P."/>
        </authorList>
    </citation>
    <scope>NUCLEOTIDE SEQUENCE [LARGE SCALE GENOMIC DNA]</scope>
    <source>
        <strain evidence="5">OM18370.1</strain>
    </source>
</reference>
<evidence type="ECO:0000313" key="5">
    <source>
        <dbReference type="EMBL" id="TBU35312.1"/>
    </source>
</evidence>
<feature type="domain" description="Isochorismatase-like" evidence="4">
    <location>
        <begin position="115"/>
        <end position="296"/>
    </location>
</feature>
<evidence type="ECO:0000256" key="3">
    <source>
        <dbReference type="SAM" id="MobiDB-lite"/>
    </source>
</evidence>
<evidence type="ECO:0000256" key="1">
    <source>
        <dbReference type="ARBA" id="ARBA00006336"/>
    </source>
</evidence>
<dbReference type="CDD" id="cd00431">
    <property type="entry name" value="cysteine_hydrolases"/>
    <property type="match status" value="1"/>
</dbReference>
<evidence type="ECO:0000256" key="2">
    <source>
        <dbReference type="ARBA" id="ARBA00022801"/>
    </source>
</evidence>
<proteinExistence type="inferred from homology"/>
<sequence>MGNSAASSATTPTEAATSTSNALPKFDTPILGMVQRPKVTVATEYGNPLSFWVEYPNGLVDVTRTTHLPKGHLASGDVAQEQVASEVPVPPLLKNAQLDIPVDGDRHVRIAKEKSAIVIIDMQNFFLHPDLRDHPTGLDCVVPLMNLVPALRAHDVKILWVNWGLTDHELTTIPPSLVRGFMKSGRGGFGSQLPGPFGRLLMRGEYNSELYGPLQGLYEEGRQEGTDVWIHKNRMSGIWGGQTALDLYLQEHGISTLFFAGVNADQCVLGTLVDAYFRGYDCITVEDCIATTSPAGALESVLYNAGGSYGFVTSSERIIKAAS</sequence>
<dbReference type="PANTHER" id="PTHR43540:SF9">
    <property type="entry name" value="FAMILY HYDROLASE, PUTATIVE (AFU_ORTHOLOGUE AFUA_2G08700)-RELATED"/>
    <property type="match status" value="1"/>
</dbReference>
<keyword evidence="2 5" id="KW-0378">Hydrolase</keyword>
<evidence type="ECO:0000259" key="4">
    <source>
        <dbReference type="Pfam" id="PF00857"/>
    </source>
</evidence>
<dbReference type="InterPro" id="IPR036380">
    <property type="entry name" value="Isochorismatase-like_sf"/>
</dbReference>
<dbReference type="AlphaFoldDB" id="A0A4Q9N7I6"/>
<feature type="compositionally biased region" description="Low complexity" evidence="3">
    <location>
        <begin position="1"/>
        <end position="20"/>
    </location>
</feature>
<dbReference type="Gene3D" id="3.40.50.850">
    <property type="entry name" value="Isochorismatase-like"/>
    <property type="match status" value="1"/>
</dbReference>
<protein>
    <submittedName>
        <fullName evidence="5">Isochorismatase hydrolase</fullName>
    </submittedName>
</protein>
<name>A0A4Q9N7I6_9APHY</name>
<dbReference type="EMBL" id="ML143387">
    <property type="protein sequence ID" value="TBU35312.1"/>
    <property type="molecule type" value="Genomic_DNA"/>
</dbReference>